<organism evidence="3 4">
    <name type="scientific">Paractinoplanes ovalisporus</name>
    <dbReference type="NCBI Taxonomy" id="2810368"/>
    <lineage>
        <taxon>Bacteria</taxon>
        <taxon>Bacillati</taxon>
        <taxon>Actinomycetota</taxon>
        <taxon>Actinomycetes</taxon>
        <taxon>Micromonosporales</taxon>
        <taxon>Micromonosporaceae</taxon>
        <taxon>Paractinoplanes</taxon>
    </lineage>
</organism>
<dbReference type="Proteomes" id="UP000632138">
    <property type="component" value="Unassembled WGS sequence"/>
</dbReference>
<dbReference type="EMBL" id="JAENHP010000018">
    <property type="protein sequence ID" value="MBM2621140.1"/>
    <property type="molecule type" value="Genomic_DNA"/>
</dbReference>
<keyword evidence="2" id="KW-0732">Signal</keyword>
<feature type="compositionally biased region" description="Basic and acidic residues" evidence="1">
    <location>
        <begin position="126"/>
        <end position="155"/>
    </location>
</feature>
<comment type="caution">
    <text evidence="3">The sequence shown here is derived from an EMBL/GenBank/DDBJ whole genome shotgun (WGS) entry which is preliminary data.</text>
</comment>
<evidence type="ECO:0000256" key="2">
    <source>
        <dbReference type="SAM" id="SignalP"/>
    </source>
</evidence>
<gene>
    <name evidence="3" type="ORF">JIG36_37130</name>
</gene>
<evidence type="ECO:0000313" key="3">
    <source>
        <dbReference type="EMBL" id="MBM2621140.1"/>
    </source>
</evidence>
<feature type="chain" id="PRO_5047093225" evidence="2">
    <location>
        <begin position="23"/>
        <end position="155"/>
    </location>
</feature>
<feature type="compositionally biased region" description="Basic residues" evidence="1">
    <location>
        <begin position="101"/>
        <end position="112"/>
    </location>
</feature>
<reference evidence="3 4" key="1">
    <citation type="submission" date="2021-01" db="EMBL/GenBank/DDBJ databases">
        <title>Actinoplanes sp. nov. LDG1-06 isolated from lichen.</title>
        <authorList>
            <person name="Saeng-In P."/>
            <person name="Phongsopitanun W."/>
            <person name="Kanchanasin P."/>
            <person name="Yuki M."/>
            <person name="Kudo T."/>
            <person name="Ohkuma M."/>
            <person name="Tanasupawat S."/>
        </authorList>
    </citation>
    <scope>NUCLEOTIDE SEQUENCE [LARGE SCALE GENOMIC DNA]</scope>
    <source>
        <strain evidence="3 4">LDG1-06</strain>
    </source>
</reference>
<protein>
    <submittedName>
        <fullName evidence="3">Uncharacterized protein</fullName>
    </submittedName>
</protein>
<sequence>MKKTMRVFSAAGLGLMAGLAIAAGPAQASGATAQSGSAPSAQQGLGRDNIIGYFRSPAVCEVAGRLGERQGRWDYYDCEFVHVGFRPGWVLRAACECGRGVHGHHKPGKPHGTKGDDGYSKPQGSKNDDGYGKPQGDKNDDGYGKPKGDQNDDKY</sequence>
<evidence type="ECO:0000256" key="1">
    <source>
        <dbReference type="SAM" id="MobiDB-lite"/>
    </source>
</evidence>
<dbReference type="RefSeq" id="WP_203381126.1">
    <property type="nucleotide sequence ID" value="NZ_JAENHP010000018.1"/>
</dbReference>
<feature type="signal peptide" evidence="2">
    <location>
        <begin position="1"/>
        <end position="22"/>
    </location>
</feature>
<name>A0ABS2AMX4_9ACTN</name>
<keyword evidence="4" id="KW-1185">Reference proteome</keyword>
<accession>A0ABS2AMX4</accession>
<evidence type="ECO:0000313" key="4">
    <source>
        <dbReference type="Proteomes" id="UP000632138"/>
    </source>
</evidence>
<feature type="region of interest" description="Disordered" evidence="1">
    <location>
        <begin position="100"/>
        <end position="155"/>
    </location>
</feature>
<proteinExistence type="predicted"/>